<feature type="transmembrane region" description="Helical" evidence="6">
    <location>
        <begin position="316"/>
        <end position="337"/>
    </location>
</feature>
<proteinExistence type="predicted"/>
<feature type="transmembrane region" description="Helical" evidence="6">
    <location>
        <begin position="165"/>
        <end position="186"/>
    </location>
</feature>
<feature type="transmembrane region" description="Helical" evidence="6">
    <location>
        <begin position="383"/>
        <end position="405"/>
    </location>
</feature>
<gene>
    <name evidence="7" type="ORF">HDF09_003336</name>
</gene>
<comment type="subcellular location">
    <subcellularLocation>
        <location evidence="1">Cell membrane</location>
        <topology evidence="1">Multi-pass membrane protein</topology>
    </subcellularLocation>
</comment>
<keyword evidence="3 6" id="KW-0812">Transmembrane</keyword>
<dbReference type="AlphaFoldDB" id="A0A7W8IKA3"/>
<dbReference type="Proteomes" id="UP000568106">
    <property type="component" value="Unassembled WGS sequence"/>
</dbReference>
<evidence type="ECO:0000256" key="6">
    <source>
        <dbReference type="SAM" id="Phobius"/>
    </source>
</evidence>
<evidence type="ECO:0000313" key="7">
    <source>
        <dbReference type="EMBL" id="MBB5318637.1"/>
    </source>
</evidence>
<feature type="transmembrane region" description="Helical" evidence="6">
    <location>
        <begin position="192"/>
        <end position="210"/>
    </location>
</feature>
<feature type="transmembrane region" description="Helical" evidence="6">
    <location>
        <begin position="92"/>
        <end position="113"/>
    </location>
</feature>
<feature type="transmembrane region" description="Helical" evidence="6">
    <location>
        <begin position="12"/>
        <end position="37"/>
    </location>
</feature>
<evidence type="ECO:0000256" key="5">
    <source>
        <dbReference type="ARBA" id="ARBA00023136"/>
    </source>
</evidence>
<dbReference type="EMBL" id="JACHDY010000005">
    <property type="protein sequence ID" value="MBB5318637.1"/>
    <property type="molecule type" value="Genomic_DNA"/>
</dbReference>
<evidence type="ECO:0000256" key="4">
    <source>
        <dbReference type="ARBA" id="ARBA00022989"/>
    </source>
</evidence>
<feature type="transmembrane region" description="Helical" evidence="6">
    <location>
        <begin position="133"/>
        <end position="153"/>
    </location>
</feature>
<evidence type="ECO:0000256" key="2">
    <source>
        <dbReference type="ARBA" id="ARBA00022475"/>
    </source>
</evidence>
<keyword evidence="8" id="KW-1185">Reference proteome</keyword>
<keyword evidence="2" id="KW-1003">Cell membrane</keyword>
<dbReference type="GO" id="GO:0005886">
    <property type="term" value="C:plasma membrane"/>
    <property type="evidence" value="ECO:0007669"/>
    <property type="project" value="UniProtKB-SubCell"/>
</dbReference>
<name>A0A7W8IKA3_9BACT</name>
<accession>A0A7W8IKA3</accession>
<organism evidence="7 8">
    <name type="scientific">Tunturiibacter empetritectus</name>
    <dbReference type="NCBI Taxonomy" id="3069691"/>
    <lineage>
        <taxon>Bacteria</taxon>
        <taxon>Pseudomonadati</taxon>
        <taxon>Acidobacteriota</taxon>
        <taxon>Terriglobia</taxon>
        <taxon>Terriglobales</taxon>
        <taxon>Acidobacteriaceae</taxon>
        <taxon>Tunturiibacter</taxon>
    </lineage>
</organism>
<evidence type="ECO:0000256" key="1">
    <source>
        <dbReference type="ARBA" id="ARBA00004651"/>
    </source>
</evidence>
<dbReference type="PANTHER" id="PTHR30250">
    <property type="entry name" value="PST FAMILY PREDICTED COLANIC ACID TRANSPORTER"/>
    <property type="match status" value="1"/>
</dbReference>
<evidence type="ECO:0000313" key="8">
    <source>
        <dbReference type="Proteomes" id="UP000568106"/>
    </source>
</evidence>
<dbReference type="PANTHER" id="PTHR30250:SF11">
    <property type="entry name" value="O-ANTIGEN TRANSPORTER-RELATED"/>
    <property type="match status" value="1"/>
</dbReference>
<comment type="caution">
    <text evidence="7">The sequence shown here is derived from an EMBL/GenBank/DDBJ whole genome shotgun (WGS) entry which is preliminary data.</text>
</comment>
<keyword evidence="4 6" id="KW-1133">Transmembrane helix</keyword>
<reference evidence="7" key="1">
    <citation type="submission" date="2020-08" db="EMBL/GenBank/DDBJ databases">
        <title>Genomic Encyclopedia of Type Strains, Phase IV (KMG-V): Genome sequencing to study the core and pangenomes of soil and plant-associated prokaryotes.</title>
        <authorList>
            <person name="Whitman W."/>
        </authorList>
    </citation>
    <scope>NUCLEOTIDE SEQUENCE [LARGE SCALE GENOMIC DNA]</scope>
    <source>
        <strain evidence="7">M8UP27</strain>
    </source>
</reference>
<keyword evidence="5 6" id="KW-0472">Membrane</keyword>
<feature type="transmembrane region" description="Helical" evidence="6">
    <location>
        <begin position="49"/>
        <end position="71"/>
    </location>
</feature>
<evidence type="ECO:0000256" key="3">
    <source>
        <dbReference type="ARBA" id="ARBA00022692"/>
    </source>
</evidence>
<dbReference type="InterPro" id="IPR050833">
    <property type="entry name" value="Poly_Biosynth_Transport"/>
</dbReference>
<feature type="transmembrane region" description="Helical" evidence="6">
    <location>
        <begin position="349"/>
        <end position="371"/>
    </location>
</feature>
<sequence length="466" mass="51350">MTMDGSTKRRLMLGFLTNWVGKLSTTVIQFVQIPVFLHFWSVPLYGEWMIVNSIPAYLSFSNAGFGSVAGNEMTMLVARDDRAAALRVFQSCWWLIALICTATIVLLSGTLYYLPASRLLRLTTLGESDTKWIIFYLGVSVLLGQLEQLLQSAYRAVGRYPYGTFLKNMFSLFAFGCMIGAVTLGAGARTTALVFASVNVAITLFFCILVRRDIPWIEYGWQHASFAEIRKLARPAFAFMGFPLGNALSLQGSLLAVGYALGPTEVVIFSTARTVSRVALQMVQMVNNTFEPEMSIAFGAGNYELTRTLLRRACQLALIVALVLVLVMLSFGPWFLVHWTGGHVPPSRPLLSILLVIVVLYALWSTCGTLMTSTNQHQRLATYYILGTSVACVLCYVLAGAYGLYGAAASLLISEIVMNLYVVPACLRIARDTLPAFLASMLHYPPSLRPASLLARIRRSRPGFES</sequence>
<protein>
    <submittedName>
        <fullName evidence="7">O-antigen/teichoic acid export membrane protein</fullName>
    </submittedName>
</protein>